<dbReference type="EMBL" id="BRYB01004181">
    <property type="protein sequence ID" value="GMI26948.1"/>
    <property type="molecule type" value="Genomic_DNA"/>
</dbReference>
<organism evidence="2 3">
    <name type="scientific">Tetraparma gracilis</name>
    <dbReference type="NCBI Taxonomy" id="2962635"/>
    <lineage>
        <taxon>Eukaryota</taxon>
        <taxon>Sar</taxon>
        <taxon>Stramenopiles</taxon>
        <taxon>Ochrophyta</taxon>
        <taxon>Bolidophyceae</taxon>
        <taxon>Parmales</taxon>
        <taxon>Triparmaceae</taxon>
        <taxon>Tetraparma</taxon>
    </lineage>
</organism>
<gene>
    <name evidence="2" type="ORF">TeGR_g83</name>
</gene>
<feature type="region of interest" description="Disordered" evidence="1">
    <location>
        <begin position="86"/>
        <end position="108"/>
    </location>
</feature>
<dbReference type="Proteomes" id="UP001165060">
    <property type="component" value="Unassembled WGS sequence"/>
</dbReference>
<evidence type="ECO:0000313" key="2">
    <source>
        <dbReference type="EMBL" id="GMI26948.1"/>
    </source>
</evidence>
<comment type="caution">
    <text evidence="2">The sequence shown here is derived from an EMBL/GenBank/DDBJ whole genome shotgun (WGS) entry which is preliminary data.</text>
</comment>
<reference evidence="2 3" key="1">
    <citation type="journal article" date="2023" name="Commun. Biol.">
        <title>Genome analysis of Parmales, the sister group of diatoms, reveals the evolutionary specialization of diatoms from phago-mixotrophs to photoautotrophs.</title>
        <authorList>
            <person name="Ban H."/>
            <person name="Sato S."/>
            <person name="Yoshikawa S."/>
            <person name="Yamada K."/>
            <person name="Nakamura Y."/>
            <person name="Ichinomiya M."/>
            <person name="Sato N."/>
            <person name="Blanc-Mathieu R."/>
            <person name="Endo H."/>
            <person name="Kuwata A."/>
            <person name="Ogata H."/>
        </authorList>
    </citation>
    <scope>NUCLEOTIDE SEQUENCE [LARGE SCALE GENOMIC DNA]</scope>
</reference>
<protein>
    <submittedName>
        <fullName evidence="2">Uncharacterized protein</fullName>
    </submittedName>
</protein>
<feature type="region of interest" description="Disordered" evidence="1">
    <location>
        <begin position="1"/>
        <end position="20"/>
    </location>
</feature>
<feature type="compositionally biased region" description="Low complexity" evidence="1">
    <location>
        <begin position="1"/>
        <end position="12"/>
    </location>
</feature>
<sequence length="164" mass="16992">MNSTATLSSHSPSLPPPAEISSLLSKLRGPELLRIPCPPSPGGLPTFLSSLLSKLEGKGRVYDTALTTRAAVAPAPGGCDVSFADDGSGFEDKDREAAGGKGGAAAARRRGEAGGVRVRVEDVDGYKLVTVERAFYEGGKVAVKEMSEGSILRVVRKGVADYFG</sequence>
<evidence type="ECO:0000313" key="3">
    <source>
        <dbReference type="Proteomes" id="UP001165060"/>
    </source>
</evidence>
<proteinExistence type="predicted"/>
<evidence type="ECO:0000256" key="1">
    <source>
        <dbReference type="SAM" id="MobiDB-lite"/>
    </source>
</evidence>
<accession>A0ABQ6MIB9</accession>
<keyword evidence="3" id="KW-1185">Reference proteome</keyword>
<name>A0ABQ6MIB9_9STRA</name>